<dbReference type="PANTHER" id="PTHR32309">
    <property type="entry name" value="TYROSINE-PROTEIN KINASE"/>
    <property type="match status" value="1"/>
</dbReference>
<keyword evidence="2" id="KW-0472">Membrane</keyword>
<dbReference type="Proteomes" id="UP001199469">
    <property type="component" value="Unassembled WGS sequence"/>
</dbReference>
<reference evidence="3 4" key="1">
    <citation type="submission" date="2021-11" db="EMBL/GenBank/DDBJ databases">
        <title>Draft genome sequence of Actinomycetospora sp. SF1 isolated from the rhizosphere soil.</title>
        <authorList>
            <person name="Duangmal K."/>
            <person name="Chantavorakit T."/>
        </authorList>
    </citation>
    <scope>NUCLEOTIDE SEQUENCE [LARGE SCALE GENOMIC DNA]</scope>
    <source>
        <strain evidence="3 4">TBRC 5722</strain>
    </source>
</reference>
<dbReference type="InterPro" id="IPR050445">
    <property type="entry name" value="Bact_polysacc_biosynth/exp"/>
</dbReference>
<evidence type="ECO:0000313" key="4">
    <source>
        <dbReference type="Proteomes" id="UP001199469"/>
    </source>
</evidence>
<protein>
    <recommendedName>
        <fullName evidence="5">Capsular polysaccharide biosynthesis protein</fullName>
    </recommendedName>
</protein>
<feature type="compositionally biased region" description="Low complexity" evidence="1">
    <location>
        <begin position="71"/>
        <end position="80"/>
    </location>
</feature>
<feature type="transmembrane region" description="Helical" evidence="2">
    <location>
        <begin position="132"/>
        <end position="154"/>
    </location>
</feature>
<feature type="compositionally biased region" description="Low complexity" evidence="1">
    <location>
        <begin position="44"/>
        <end position="58"/>
    </location>
</feature>
<proteinExistence type="predicted"/>
<accession>A0ABS8PEI8</accession>
<feature type="transmembrane region" description="Helical" evidence="2">
    <location>
        <begin position="336"/>
        <end position="357"/>
    </location>
</feature>
<feature type="region of interest" description="Disordered" evidence="1">
    <location>
        <begin position="1"/>
        <end position="124"/>
    </location>
</feature>
<feature type="compositionally biased region" description="Polar residues" evidence="1">
    <location>
        <begin position="28"/>
        <end position="38"/>
    </location>
</feature>
<comment type="caution">
    <text evidence="3">The sequence shown here is derived from an EMBL/GenBank/DDBJ whole genome shotgun (WGS) entry which is preliminary data.</text>
</comment>
<keyword evidence="2" id="KW-1133">Transmembrane helix</keyword>
<keyword evidence="4" id="KW-1185">Reference proteome</keyword>
<keyword evidence="2" id="KW-0812">Transmembrane</keyword>
<evidence type="ECO:0000256" key="2">
    <source>
        <dbReference type="SAM" id="Phobius"/>
    </source>
</evidence>
<organism evidence="3 4">
    <name type="scientific">Actinomycetospora endophytica</name>
    <dbReference type="NCBI Taxonomy" id="2291215"/>
    <lineage>
        <taxon>Bacteria</taxon>
        <taxon>Bacillati</taxon>
        <taxon>Actinomycetota</taxon>
        <taxon>Actinomycetes</taxon>
        <taxon>Pseudonocardiales</taxon>
        <taxon>Pseudonocardiaceae</taxon>
        <taxon>Actinomycetospora</taxon>
    </lineage>
</organism>
<dbReference type="PANTHER" id="PTHR32309:SF31">
    <property type="entry name" value="CAPSULAR EXOPOLYSACCHARIDE FAMILY"/>
    <property type="match status" value="1"/>
</dbReference>
<dbReference type="EMBL" id="JAJNDB010000004">
    <property type="protein sequence ID" value="MCD2195821.1"/>
    <property type="molecule type" value="Genomic_DNA"/>
</dbReference>
<evidence type="ECO:0008006" key="5">
    <source>
        <dbReference type="Google" id="ProtNLM"/>
    </source>
</evidence>
<sequence length="367" mass="37849">MTDDRDDRESADGPPRPPSPRGEWKGSDWSTRTVSLIPSTRPEAGAAGAAGTPAPRAPLAEDEPGTGVTDPTPETAPAGLTGPGAPPAPRGPAERRGNGDGSTAADSAPESEPGPPDGTAHTALGRREIRRLTVIGVLLVLLGGAVGFGASLLWPTEYAGKTSVLYIISQEQPTGFLREDRNLTTQAMLAQSNAVLGPVAAQYGLTAAQLGQKLTVTVPDGSELLNFQVRDPSPDLAVRLADSVTKQYLQISASSQPSSDQMRYLQGQLTAAQNQMQQLRVDGSAPALAQLPAVADRAGSLGSQLDTLMLAQVAQPQAQVVAPAYLDGAVSPRPGFGAATGAVCGLLVALVTVVVLARRWQRRGPGS</sequence>
<gene>
    <name evidence="3" type="ORF">LQ327_20830</name>
</gene>
<evidence type="ECO:0000256" key="1">
    <source>
        <dbReference type="SAM" id="MobiDB-lite"/>
    </source>
</evidence>
<dbReference type="RefSeq" id="WP_230737314.1">
    <property type="nucleotide sequence ID" value="NZ_JAJNDB010000004.1"/>
</dbReference>
<feature type="compositionally biased region" description="Basic and acidic residues" evidence="1">
    <location>
        <begin position="1"/>
        <end position="11"/>
    </location>
</feature>
<name>A0ABS8PEI8_9PSEU</name>
<evidence type="ECO:0000313" key="3">
    <source>
        <dbReference type="EMBL" id="MCD2195821.1"/>
    </source>
</evidence>